<accession>A0A8J7YHY1</accession>
<dbReference type="PANTHER" id="PTHR46229:SF2">
    <property type="entry name" value="BOLA-LIKE PROTEIN 1"/>
    <property type="match status" value="1"/>
</dbReference>
<organism evidence="2 3">
    <name type="scientific">Haloarcula salinisoli</name>
    <dbReference type="NCBI Taxonomy" id="2487746"/>
    <lineage>
        <taxon>Archaea</taxon>
        <taxon>Methanobacteriati</taxon>
        <taxon>Methanobacteriota</taxon>
        <taxon>Stenosarchaea group</taxon>
        <taxon>Halobacteria</taxon>
        <taxon>Halobacteriales</taxon>
        <taxon>Haloarculaceae</taxon>
        <taxon>Haloarcula</taxon>
    </lineage>
</organism>
<dbReference type="PANTHER" id="PTHR46229">
    <property type="entry name" value="BOLA TRANSCRIPTION REGULATOR"/>
    <property type="match status" value="1"/>
</dbReference>
<name>A0A8J7YHY1_9EURY</name>
<dbReference type="InterPro" id="IPR050961">
    <property type="entry name" value="BolA/IbaG_stress_morph_reg"/>
</dbReference>
<comment type="caution">
    <text evidence="2">The sequence shown here is derived from an EMBL/GenBank/DDBJ whole genome shotgun (WGS) entry which is preliminary data.</text>
</comment>
<dbReference type="AlphaFoldDB" id="A0A8J7YHY1"/>
<dbReference type="InterPro" id="IPR002634">
    <property type="entry name" value="BolA"/>
</dbReference>
<gene>
    <name evidence="2" type="ORF">EGD98_08955</name>
</gene>
<dbReference type="EMBL" id="RKLQ01000001">
    <property type="protein sequence ID" value="MBX0303798.1"/>
    <property type="molecule type" value="Genomic_DNA"/>
</dbReference>
<dbReference type="Pfam" id="PF01722">
    <property type="entry name" value="BolA"/>
    <property type="match status" value="1"/>
</dbReference>
<dbReference type="InterPro" id="IPR036065">
    <property type="entry name" value="BolA-like_sf"/>
</dbReference>
<dbReference type="Proteomes" id="UP000783863">
    <property type="component" value="Unassembled WGS sequence"/>
</dbReference>
<proteinExistence type="inferred from homology"/>
<dbReference type="RefSeq" id="WP_220587988.1">
    <property type="nucleotide sequence ID" value="NZ_RKLQ01000001.1"/>
</dbReference>
<evidence type="ECO:0000313" key="3">
    <source>
        <dbReference type="Proteomes" id="UP000783863"/>
    </source>
</evidence>
<keyword evidence="3" id="KW-1185">Reference proteome</keyword>
<evidence type="ECO:0000256" key="1">
    <source>
        <dbReference type="ARBA" id="ARBA00005578"/>
    </source>
</evidence>
<dbReference type="PIRSF" id="PIRSF003113">
    <property type="entry name" value="BolA"/>
    <property type="match status" value="1"/>
</dbReference>
<dbReference type="SUPFAM" id="SSF82657">
    <property type="entry name" value="BolA-like"/>
    <property type="match status" value="1"/>
</dbReference>
<comment type="similarity">
    <text evidence="1">Belongs to the BolA/IbaG family.</text>
</comment>
<sequence length="77" mass="8389">MNADEVAALIEREIPDATATVTTPRDPDDDSHYAVDVVSPAFEGQSLVDQHQLVHDALGEHLTRDIHAIELTTSTPE</sequence>
<reference evidence="2" key="1">
    <citation type="submission" date="2021-06" db="EMBL/GenBank/DDBJ databases">
        <title>Halomicroarcula sp. F24A a new haloarchaeum isolated from saline soil.</title>
        <authorList>
            <person name="Duran-Viseras A."/>
            <person name="Sanchez-Porro C."/>
            <person name="Ventosa A."/>
        </authorList>
    </citation>
    <scope>NUCLEOTIDE SEQUENCE</scope>
    <source>
        <strain evidence="2">F24A</strain>
    </source>
</reference>
<evidence type="ECO:0000313" key="2">
    <source>
        <dbReference type="EMBL" id="MBX0303798.1"/>
    </source>
</evidence>
<protein>
    <submittedName>
        <fullName evidence="2">BolA family transcriptional regulator</fullName>
    </submittedName>
</protein>
<dbReference type="Gene3D" id="3.30.300.90">
    <property type="entry name" value="BolA-like"/>
    <property type="match status" value="1"/>
</dbReference>